<evidence type="ECO:0000313" key="2">
    <source>
        <dbReference type="EMBL" id="ADD43674.1"/>
    </source>
</evidence>
<evidence type="ECO:0000256" key="1">
    <source>
        <dbReference type="SAM" id="MobiDB-lite"/>
    </source>
</evidence>
<gene>
    <name evidence="2" type="ordered locus">Snas_4022</name>
</gene>
<reference evidence="2 3" key="1">
    <citation type="journal article" date="2009" name="Stand. Genomic Sci.">
        <title>Complete genome sequence of Stackebrandtia nassauensis type strain (LLR-40K-21).</title>
        <authorList>
            <person name="Munk C."/>
            <person name="Lapidus A."/>
            <person name="Copeland A."/>
            <person name="Jando M."/>
            <person name="Mayilraj S."/>
            <person name="Glavina Del Rio T."/>
            <person name="Nolan M."/>
            <person name="Chen F."/>
            <person name="Lucas S."/>
            <person name="Tice H."/>
            <person name="Cheng J.F."/>
            <person name="Han C."/>
            <person name="Detter J.C."/>
            <person name="Bruce D."/>
            <person name="Goodwin L."/>
            <person name="Chain P."/>
            <person name="Pitluck S."/>
            <person name="Goker M."/>
            <person name="Ovchinikova G."/>
            <person name="Pati A."/>
            <person name="Ivanova N."/>
            <person name="Mavromatis K."/>
            <person name="Chen A."/>
            <person name="Palaniappan K."/>
            <person name="Land M."/>
            <person name="Hauser L."/>
            <person name="Chang Y.J."/>
            <person name="Jeffries C.D."/>
            <person name="Bristow J."/>
            <person name="Eisen J.A."/>
            <person name="Markowitz V."/>
            <person name="Hugenholtz P."/>
            <person name="Kyrpides N.C."/>
            <person name="Klenk H.P."/>
        </authorList>
    </citation>
    <scope>NUCLEOTIDE SEQUENCE [LARGE SCALE GENOMIC DNA]</scope>
    <source>
        <strain evidence="3">DSM 44728 / CIP 108903 / NRRL B-16338 / NBRC 102104 / LLR-40K-21</strain>
    </source>
</reference>
<protein>
    <submittedName>
        <fullName evidence="2">Uncharacterized protein</fullName>
    </submittedName>
</protein>
<dbReference type="EMBL" id="CP001778">
    <property type="protein sequence ID" value="ADD43674.1"/>
    <property type="molecule type" value="Genomic_DNA"/>
</dbReference>
<evidence type="ECO:0000313" key="3">
    <source>
        <dbReference type="Proteomes" id="UP000000844"/>
    </source>
</evidence>
<proteinExistence type="predicted"/>
<dbReference type="AlphaFoldDB" id="D3PZY7"/>
<name>D3PZY7_STANL</name>
<feature type="region of interest" description="Disordered" evidence="1">
    <location>
        <begin position="39"/>
        <end position="90"/>
    </location>
</feature>
<dbReference type="KEGG" id="sna:Snas_4022"/>
<dbReference type="Proteomes" id="UP000000844">
    <property type="component" value="Chromosome"/>
</dbReference>
<keyword evidence="3" id="KW-1185">Reference proteome</keyword>
<accession>D3PZY7</accession>
<organism evidence="2 3">
    <name type="scientific">Stackebrandtia nassauensis (strain DSM 44728 / CIP 108903 / NRRL B-16338 / NBRC 102104 / LLR-40K-21)</name>
    <dbReference type="NCBI Taxonomy" id="446470"/>
    <lineage>
        <taxon>Bacteria</taxon>
        <taxon>Bacillati</taxon>
        <taxon>Actinomycetota</taxon>
        <taxon>Actinomycetes</taxon>
        <taxon>Glycomycetales</taxon>
        <taxon>Glycomycetaceae</taxon>
        <taxon>Stackebrandtia</taxon>
    </lineage>
</organism>
<dbReference type="STRING" id="446470.Snas_4022"/>
<sequence>MASMSAKPAWLRSLAATVAWGGVTAVAAVGSWLGMSTVLTGDPSPAAAATVVTPDGDTSPSEKSSNPRSRDDPPDEGSSSPRDEWNGWSAVGDGAYERAFDTDGGTAVVRLLPGEAVFVSASPAEGYTARREWPSDEHLVVTFHATDSKVTIDTMWRDDQPYADVSET</sequence>
<feature type="compositionally biased region" description="Polar residues" evidence="1">
    <location>
        <begin position="56"/>
        <end position="67"/>
    </location>
</feature>
<feature type="compositionally biased region" description="Low complexity" evidence="1">
    <location>
        <begin position="45"/>
        <end position="54"/>
    </location>
</feature>
<dbReference type="HOGENOM" id="CLU_1585466_0_0_11"/>